<dbReference type="AlphaFoldDB" id="A0A7R8YXG1"/>
<reference evidence="1 2" key="1">
    <citation type="submission" date="2020-11" db="EMBL/GenBank/DDBJ databases">
        <authorList>
            <person name="Wallbank WR R."/>
            <person name="Pardo Diaz C."/>
            <person name="Kozak K."/>
            <person name="Martin S."/>
            <person name="Jiggins C."/>
            <person name="Moest M."/>
            <person name="Warren A I."/>
            <person name="Generalovic N T."/>
            <person name="Byers J.R.P. K."/>
            <person name="Montejo-Kovacevich G."/>
            <person name="Yen C E."/>
        </authorList>
    </citation>
    <scope>NUCLEOTIDE SEQUENCE [LARGE SCALE GENOMIC DNA]</scope>
</reference>
<proteinExistence type="predicted"/>
<sequence>MRARLKMSVVMRNRQQYPDDNGYLYPNLQRCNCCPYGYHIDLDFIQYCESLANWKPSKEQLLRRDKRRSRKSLEVMLGLEDFYQWQPTEKVHPVKEVQNEYEPDSPRVIAAVPHRNARDIFSDFPSCFPYDESPTAGLALKSAAASPASTHSAHSAIEATAFVRDALDEVVSDFERTLERTKKKSKIKLSDTDWKNRYFDPAGEIINVFQVYCAWIRYFQ</sequence>
<protein>
    <submittedName>
        <fullName evidence="1">Uncharacterized protein</fullName>
    </submittedName>
</protein>
<name>A0A7R8YXG1_HERIL</name>
<keyword evidence="2" id="KW-1185">Reference proteome</keyword>
<dbReference type="InParanoid" id="A0A7R8YXG1"/>
<evidence type="ECO:0000313" key="1">
    <source>
        <dbReference type="EMBL" id="CAD7089393.1"/>
    </source>
</evidence>
<dbReference type="Pfam" id="PF12075">
    <property type="entry name" value="KN_motif"/>
    <property type="match status" value="1"/>
</dbReference>
<dbReference type="EMBL" id="LR899012">
    <property type="protein sequence ID" value="CAD7089393.1"/>
    <property type="molecule type" value="Genomic_DNA"/>
</dbReference>
<gene>
    <name evidence="1" type="ORF">HERILL_LOCUS11948</name>
</gene>
<accession>A0A7R8YXG1</accession>
<dbReference type="Proteomes" id="UP000594454">
    <property type="component" value="Chromosome 4"/>
</dbReference>
<organism evidence="1 2">
    <name type="scientific">Hermetia illucens</name>
    <name type="common">Black soldier fly</name>
    <dbReference type="NCBI Taxonomy" id="343691"/>
    <lineage>
        <taxon>Eukaryota</taxon>
        <taxon>Metazoa</taxon>
        <taxon>Ecdysozoa</taxon>
        <taxon>Arthropoda</taxon>
        <taxon>Hexapoda</taxon>
        <taxon>Insecta</taxon>
        <taxon>Pterygota</taxon>
        <taxon>Neoptera</taxon>
        <taxon>Endopterygota</taxon>
        <taxon>Diptera</taxon>
        <taxon>Brachycera</taxon>
        <taxon>Stratiomyomorpha</taxon>
        <taxon>Stratiomyidae</taxon>
        <taxon>Hermetiinae</taxon>
        <taxon>Hermetia</taxon>
    </lineage>
</organism>
<dbReference type="InterPro" id="IPR021939">
    <property type="entry name" value="KN_motif"/>
</dbReference>
<dbReference type="OrthoDB" id="5406014at2759"/>
<evidence type="ECO:0000313" key="2">
    <source>
        <dbReference type="Proteomes" id="UP000594454"/>
    </source>
</evidence>